<evidence type="ECO:0000313" key="4">
    <source>
        <dbReference type="EMBL" id="CAB5041249.1"/>
    </source>
</evidence>
<evidence type="ECO:0000313" key="2">
    <source>
        <dbReference type="EMBL" id="CAB4772493.1"/>
    </source>
</evidence>
<reference evidence="5" key="1">
    <citation type="submission" date="2020-05" db="EMBL/GenBank/DDBJ databases">
        <authorList>
            <person name="Chiriac C."/>
            <person name="Salcher M."/>
            <person name="Ghai R."/>
            <person name="Kavagutti S V."/>
        </authorList>
    </citation>
    <scope>NUCLEOTIDE SEQUENCE</scope>
</reference>
<name>A0A6J7V4G7_9ZZZZ</name>
<evidence type="ECO:0000313" key="1">
    <source>
        <dbReference type="EMBL" id="CAB4715941.1"/>
    </source>
</evidence>
<dbReference type="InterPro" id="IPR008928">
    <property type="entry name" value="6-hairpin_glycosidase_sf"/>
</dbReference>
<dbReference type="InterPro" id="IPR008313">
    <property type="entry name" value="GH125"/>
</dbReference>
<evidence type="ECO:0000313" key="3">
    <source>
        <dbReference type="EMBL" id="CAB4838366.1"/>
    </source>
</evidence>
<dbReference type="EMBL" id="CAEZYI010000012">
    <property type="protein sequence ID" value="CAB4715941.1"/>
    <property type="molecule type" value="Genomic_DNA"/>
</dbReference>
<dbReference type="SMART" id="SM01149">
    <property type="entry name" value="DUF1237"/>
    <property type="match status" value="1"/>
</dbReference>
<protein>
    <submittedName>
        <fullName evidence="5">Unannotated protein</fullName>
    </submittedName>
</protein>
<dbReference type="GO" id="GO:0005975">
    <property type="term" value="P:carbohydrate metabolic process"/>
    <property type="evidence" value="ECO:0007669"/>
    <property type="project" value="InterPro"/>
</dbReference>
<dbReference type="Pfam" id="PF06824">
    <property type="entry name" value="Glyco_hydro_125"/>
    <property type="match status" value="1"/>
</dbReference>
<dbReference type="SUPFAM" id="SSF48208">
    <property type="entry name" value="Six-hairpin glycosidases"/>
    <property type="match status" value="1"/>
</dbReference>
<dbReference type="PANTHER" id="PTHR31047:SF0">
    <property type="entry name" value="MEIOTICALLY UP-REGULATED GENE 157 PROTEIN"/>
    <property type="match status" value="1"/>
</dbReference>
<dbReference type="EMBL" id="CAFAAA010000002">
    <property type="protein sequence ID" value="CAB4772493.1"/>
    <property type="molecule type" value="Genomic_DNA"/>
</dbReference>
<dbReference type="PANTHER" id="PTHR31047">
    <property type="entry name" value="MEIOTICALLY UP-REGULATED GENE 157 PROTEIN"/>
    <property type="match status" value="1"/>
</dbReference>
<gene>
    <name evidence="1" type="ORF">UFOPK2662_00379</name>
    <name evidence="2" type="ORF">UFOPK2942_00161</name>
    <name evidence="3" type="ORF">UFOPK3232_00491</name>
    <name evidence="4" type="ORF">UFOPK4242_00488</name>
    <name evidence="5" type="ORF">UFOPK4382_00200</name>
</gene>
<dbReference type="PIRSF" id="PIRSF028846">
    <property type="entry name" value="UCP028846"/>
    <property type="match status" value="1"/>
</dbReference>
<dbReference type="InterPro" id="IPR012341">
    <property type="entry name" value="6hp_glycosidase-like_sf"/>
</dbReference>
<dbReference type="EMBL" id="CAFBQC010000016">
    <property type="protein sequence ID" value="CAB5041249.1"/>
    <property type="molecule type" value="Genomic_DNA"/>
</dbReference>
<dbReference type="Gene3D" id="1.50.10.10">
    <property type="match status" value="1"/>
</dbReference>
<proteinExistence type="predicted"/>
<sequence>MEVFKHYTKFDNWERPLPRNRAFYSPTLDEYLDQTSTLIISDDLRRLYINTFSNTLDTTAYVLTRSGAPYTHIITGDIQAMWLRDSSAQVQHYLPLISKSPELTTLFRGLIRSHAECILKDPYANAFYEIEKFGVHAKDLTHMLPGVHERKWELDSLIYPMDLALSYWAHTADTTPFDRTWRLSISLTVKTLLTQRRMHGHGAYYFDRVTDNPADTLSNSGIGPAYAPTGLIASSFRPSDDACKYPFNIPGNIYALHILKKILGLIQELEFFEPVNEIKQIIESLASGLEKHSTVEHPELGEVFAYEVDGLGNKLLLDDANAPSLLSLPFLGALEVSDVKYQATRKLILSSANENFFSGKFGKGVGSSHTSRNMLWPIALIMQAATATDKNEKLDCLRTLIDSSAGTGLLHESFNVDEIEDYTRPWFAWCNSLFGGLIAHIIHTDLELLDAI</sequence>
<accession>A0A6J7V4G7</accession>
<organism evidence="5">
    <name type="scientific">freshwater metagenome</name>
    <dbReference type="NCBI Taxonomy" id="449393"/>
    <lineage>
        <taxon>unclassified sequences</taxon>
        <taxon>metagenomes</taxon>
        <taxon>ecological metagenomes</taxon>
    </lineage>
</organism>
<dbReference type="AlphaFoldDB" id="A0A6J7V4G7"/>
<evidence type="ECO:0000313" key="5">
    <source>
        <dbReference type="EMBL" id="CAB5071736.1"/>
    </source>
</evidence>
<dbReference type="EMBL" id="CAFARE010000012">
    <property type="protein sequence ID" value="CAB4838366.1"/>
    <property type="molecule type" value="Genomic_DNA"/>
</dbReference>
<dbReference type="EMBL" id="CAFBRA010000006">
    <property type="protein sequence ID" value="CAB5071736.1"/>
    <property type="molecule type" value="Genomic_DNA"/>
</dbReference>